<dbReference type="CDD" id="cd00009">
    <property type="entry name" value="AAA"/>
    <property type="match status" value="1"/>
</dbReference>
<evidence type="ECO:0000256" key="2">
    <source>
        <dbReference type="ARBA" id="ARBA00022741"/>
    </source>
</evidence>
<evidence type="ECO:0000259" key="11">
    <source>
        <dbReference type="PROSITE" id="PS50110"/>
    </source>
</evidence>
<dbReference type="Proteomes" id="UP000563524">
    <property type="component" value="Unassembled WGS sequence"/>
</dbReference>
<dbReference type="EMBL" id="JACHOB010000001">
    <property type="protein sequence ID" value="MBB4658387.1"/>
    <property type="molecule type" value="Genomic_DNA"/>
</dbReference>
<dbReference type="PROSITE" id="PS50045">
    <property type="entry name" value="SIGMA54_INTERACT_4"/>
    <property type="match status" value="1"/>
</dbReference>
<dbReference type="SUPFAM" id="SSF52172">
    <property type="entry name" value="CheY-like"/>
    <property type="match status" value="1"/>
</dbReference>
<dbReference type="PANTHER" id="PTHR32071:SF17">
    <property type="entry name" value="TRANSCRIPTIONAL REGULATOR (NTRC FAMILY)"/>
    <property type="match status" value="1"/>
</dbReference>
<feature type="domain" description="Response regulatory" evidence="11">
    <location>
        <begin position="7"/>
        <end position="123"/>
    </location>
</feature>
<evidence type="ECO:0000256" key="3">
    <source>
        <dbReference type="ARBA" id="ARBA00022840"/>
    </source>
</evidence>
<dbReference type="GO" id="GO:0005524">
    <property type="term" value="F:ATP binding"/>
    <property type="evidence" value="ECO:0007669"/>
    <property type="project" value="UniProtKB-KW"/>
</dbReference>
<evidence type="ECO:0000256" key="4">
    <source>
        <dbReference type="ARBA" id="ARBA00023012"/>
    </source>
</evidence>
<dbReference type="GO" id="GO:0043565">
    <property type="term" value="F:sequence-specific DNA binding"/>
    <property type="evidence" value="ECO:0007669"/>
    <property type="project" value="InterPro"/>
</dbReference>
<dbReference type="InterPro" id="IPR002197">
    <property type="entry name" value="HTH_Fis"/>
</dbReference>
<keyword evidence="3" id="KW-0067">ATP-binding</keyword>
<evidence type="ECO:0000256" key="9">
    <source>
        <dbReference type="PROSITE-ProRule" id="PRU00169"/>
    </source>
</evidence>
<dbReference type="CDD" id="cd17550">
    <property type="entry name" value="REC_NtrX-like"/>
    <property type="match status" value="1"/>
</dbReference>
<evidence type="ECO:0000259" key="10">
    <source>
        <dbReference type="PROSITE" id="PS50045"/>
    </source>
</evidence>
<keyword evidence="1 9" id="KW-0597">Phosphoprotein</keyword>
<dbReference type="InterPro" id="IPR027417">
    <property type="entry name" value="P-loop_NTPase"/>
</dbReference>
<dbReference type="InterPro" id="IPR002078">
    <property type="entry name" value="Sigma_54_int"/>
</dbReference>
<evidence type="ECO:0000256" key="8">
    <source>
        <dbReference type="ARBA" id="ARBA00023163"/>
    </source>
</evidence>
<dbReference type="FunFam" id="3.40.50.300:FF:000006">
    <property type="entry name" value="DNA-binding transcriptional regulator NtrC"/>
    <property type="match status" value="1"/>
</dbReference>
<evidence type="ECO:0000313" key="12">
    <source>
        <dbReference type="EMBL" id="MBB4658387.1"/>
    </source>
</evidence>
<keyword evidence="5" id="KW-0805">Transcription regulation</keyword>
<accession>A0A840I0X7</accession>
<dbReference type="InterPro" id="IPR058031">
    <property type="entry name" value="AAA_lid_NorR"/>
</dbReference>
<keyword evidence="6" id="KW-0238">DNA-binding</keyword>
<dbReference type="SUPFAM" id="SSF52540">
    <property type="entry name" value="P-loop containing nucleoside triphosphate hydrolases"/>
    <property type="match status" value="1"/>
</dbReference>
<dbReference type="Pfam" id="PF00072">
    <property type="entry name" value="Response_reg"/>
    <property type="match status" value="1"/>
</dbReference>
<dbReference type="InterPro" id="IPR001789">
    <property type="entry name" value="Sig_transdc_resp-reg_receiver"/>
</dbReference>
<keyword evidence="13" id="KW-1185">Reference proteome</keyword>
<evidence type="ECO:0000256" key="1">
    <source>
        <dbReference type="ARBA" id="ARBA00022553"/>
    </source>
</evidence>
<evidence type="ECO:0000313" key="13">
    <source>
        <dbReference type="Proteomes" id="UP000563524"/>
    </source>
</evidence>
<dbReference type="InterPro" id="IPR011006">
    <property type="entry name" value="CheY-like_superfamily"/>
</dbReference>
<dbReference type="Pfam" id="PF00158">
    <property type="entry name" value="Sigma54_activat"/>
    <property type="match status" value="1"/>
</dbReference>
<keyword evidence="7" id="KW-0010">Activator</keyword>
<keyword evidence="4" id="KW-0902">Two-component regulatory system</keyword>
<evidence type="ECO:0000256" key="5">
    <source>
        <dbReference type="ARBA" id="ARBA00023015"/>
    </source>
</evidence>
<keyword evidence="2" id="KW-0547">Nucleotide-binding</keyword>
<dbReference type="InterPro" id="IPR025943">
    <property type="entry name" value="Sigma_54_int_dom_ATP-bd_2"/>
</dbReference>
<dbReference type="SUPFAM" id="SSF46689">
    <property type="entry name" value="Homeodomain-like"/>
    <property type="match status" value="1"/>
</dbReference>
<dbReference type="SMART" id="SM00382">
    <property type="entry name" value="AAA"/>
    <property type="match status" value="1"/>
</dbReference>
<dbReference type="AlphaFoldDB" id="A0A840I0X7"/>
<dbReference type="SMART" id="SM00448">
    <property type="entry name" value="REC"/>
    <property type="match status" value="1"/>
</dbReference>
<dbReference type="Pfam" id="PF25601">
    <property type="entry name" value="AAA_lid_14"/>
    <property type="match status" value="1"/>
</dbReference>
<dbReference type="GO" id="GO:0006355">
    <property type="term" value="P:regulation of DNA-templated transcription"/>
    <property type="evidence" value="ECO:0007669"/>
    <property type="project" value="InterPro"/>
</dbReference>
<comment type="caution">
    <text evidence="12">The sequence shown here is derived from an EMBL/GenBank/DDBJ whole genome shotgun (WGS) entry which is preliminary data.</text>
</comment>
<evidence type="ECO:0000256" key="7">
    <source>
        <dbReference type="ARBA" id="ARBA00023159"/>
    </source>
</evidence>
<keyword evidence="8" id="KW-0804">Transcription</keyword>
<evidence type="ECO:0000256" key="6">
    <source>
        <dbReference type="ARBA" id="ARBA00023125"/>
    </source>
</evidence>
<dbReference type="Gene3D" id="1.10.10.60">
    <property type="entry name" value="Homeodomain-like"/>
    <property type="match status" value="1"/>
</dbReference>
<dbReference type="PROSITE" id="PS00676">
    <property type="entry name" value="SIGMA54_INTERACT_2"/>
    <property type="match status" value="1"/>
</dbReference>
<dbReference type="InterPro" id="IPR003593">
    <property type="entry name" value="AAA+_ATPase"/>
</dbReference>
<proteinExistence type="predicted"/>
<sequence>MKPMAVDVLVVDDEQDIRELIAGILEDEGYQPRTARDSDQVMAAVRERLPSLVVLDIWLQGSRLDGLEILTELKTLHPDLPVIIISGHGNVETAIAAIRKGAYDFIEKPLSADKLLLTAERALETAQLRRENTTLRMRSADLALVGNSSAMVQLRGVIDRVADSRSRVLIDGPVGSGKETVARALHAQSHRADRPFVVVSAASIEPTRMEEALFGIEGEDGHPRTIGLMEQAHGGTLLFDEVGDMPMETQSKILRVLVDQRFRRVGGAQPVSVDVRIISTTSDDLLSGSEEGRFRKDLYHRLAVVKITTPPLSNRRDDIPALTDHFLKSLPGGSGLGRRSLTEDAQAALQTYEWPGNVRQLRNVLERTLIMAGRGEGPISLAQLPEEVLGSGPSLPTGEGMEQVISLPLREARERFEREYLMAQISRFGGNISRTAAFIGMERSALHRKLKALGVQTGYRAERADA</sequence>
<dbReference type="PANTHER" id="PTHR32071">
    <property type="entry name" value="TRANSCRIPTIONAL REGULATORY PROTEIN"/>
    <property type="match status" value="1"/>
</dbReference>
<dbReference type="FunFam" id="1.10.10.60:FF:000165">
    <property type="entry name" value="Two-component system nitrogen regulation response regulator NtrX"/>
    <property type="match status" value="1"/>
</dbReference>
<gene>
    <name evidence="12" type="ORF">GGQ59_000887</name>
</gene>
<protein>
    <submittedName>
        <fullName evidence="12">Two-component system nitrogen regulation response regulator NtrX</fullName>
    </submittedName>
</protein>
<feature type="modified residue" description="4-aspartylphosphate" evidence="9">
    <location>
        <position position="56"/>
    </location>
</feature>
<dbReference type="PROSITE" id="PS50110">
    <property type="entry name" value="RESPONSE_REGULATORY"/>
    <property type="match status" value="1"/>
</dbReference>
<dbReference type="InterPro" id="IPR009057">
    <property type="entry name" value="Homeodomain-like_sf"/>
</dbReference>
<dbReference type="InterPro" id="IPR025944">
    <property type="entry name" value="Sigma_54_int_dom_CS"/>
</dbReference>
<dbReference type="Gene3D" id="3.40.50.300">
    <property type="entry name" value="P-loop containing nucleotide triphosphate hydrolases"/>
    <property type="match status" value="1"/>
</dbReference>
<dbReference type="FunFam" id="3.40.50.2300:FF:000018">
    <property type="entry name" value="DNA-binding transcriptional regulator NtrC"/>
    <property type="match status" value="1"/>
</dbReference>
<dbReference type="GO" id="GO:0000160">
    <property type="term" value="P:phosphorelay signal transduction system"/>
    <property type="evidence" value="ECO:0007669"/>
    <property type="project" value="UniProtKB-KW"/>
</dbReference>
<name>A0A840I0X7_9PROT</name>
<organism evidence="12 13">
    <name type="scientific">Parvularcula dongshanensis</name>
    <dbReference type="NCBI Taxonomy" id="1173995"/>
    <lineage>
        <taxon>Bacteria</taxon>
        <taxon>Pseudomonadati</taxon>
        <taxon>Pseudomonadota</taxon>
        <taxon>Alphaproteobacteria</taxon>
        <taxon>Parvularculales</taxon>
        <taxon>Parvularculaceae</taxon>
        <taxon>Parvularcula</taxon>
    </lineage>
</organism>
<feature type="domain" description="Sigma-54 factor interaction" evidence="10">
    <location>
        <begin position="144"/>
        <end position="370"/>
    </location>
</feature>
<dbReference type="Gene3D" id="3.40.50.2300">
    <property type="match status" value="1"/>
</dbReference>
<dbReference type="Pfam" id="PF02954">
    <property type="entry name" value="HTH_8"/>
    <property type="match status" value="1"/>
</dbReference>
<reference evidence="12 13" key="1">
    <citation type="submission" date="2020-08" db="EMBL/GenBank/DDBJ databases">
        <title>Genomic Encyclopedia of Type Strains, Phase IV (KMG-IV): sequencing the most valuable type-strain genomes for metagenomic binning, comparative biology and taxonomic classification.</title>
        <authorList>
            <person name="Goeker M."/>
        </authorList>
    </citation>
    <scope>NUCLEOTIDE SEQUENCE [LARGE SCALE GENOMIC DNA]</scope>
    <source>
        <strain evidence="12 13">DSM 102850</strain>
    </source>
</reference>
<dbReference type="PRINTS" id="PR01590">
    <property type="entry name" value="HTHFIS"/>
</dbReference>
<dbReference type="PROSITE" id="PS00688">
    <property type="entry name" value="SIGMA54_INTERACT_3"/>
    <property type="match status" value="1"/>
</dbReference>
<dbReference type="Gene3D" id="1.10.8.60">
    <property type="match status" value="1"/>
</dbReference>